<name>A0A6N6MK69_9HYPH</name>
<dbReference type="Proteomes" id="UP000441523">
    <property type="component" value="Unassembled WGS sequence"/>
</dbReference>
<protein>
    <submittedName>
        <fullName evidence="1">Uncharacterized protein</fullName>
    </submittedName>
</protein>
<proteinExistence type="predicted"/>
<reference evidence="1 2" key="1">
    <citation type="submission" date="2019-09" db="EMBL/GenBank/DDBJ databases">
        <title>YIM 132548 draft genome.</title>
        <authorList>
            <person name="Jiang L."/>
        </authorList>
    </citation>
    <scope>NUCLEOTIDE SEQUENCE [LARGE SCALE GENOMIC DNA]</scope>
    <source>
        <strain evidence="1 2">YIM 132548</strain>
    </source>
</reference>
<gene>
    <name evidence="1" type="ORF">F6X51_18620</name>
</gene>
<accession>A0A6N6MK69</accession>
<comment type="caution">
    <text evidence="1">The sequence shown here is derived from an EMBL/GenBank/DDBJ whole genome shotgun (WGS) entry which is preliminary data.</text>
</comment>
<dbReference type="EMBL" id="VZZJ01000018">
    <property type="protein sequence ID" value="KAB1071586.1"/>
    <property type="molecule type" value="Genomic_DNA"/>
</dbReference>
<evidence type="ECO:0000313" key="2">
    <source>
        <dbReference type="Proteomes" id="UP000441523"/>
    </source>
</evidence>
<dbReference type="RefSeq" id="WP_150965181.1">
    <property type="nucleotide sequence ID" value="NZ_VZZJ01000018.1"/>
</dbReference>
<dbReference type="AlphaFoldDB" id="A0A6N6MK69"/>
<organism evidence="1 2">
    <name type="scientific">Methylobacterium planeticum</name>
    <dbReference type="NCBI Taxonomy" id="2615211"/>
    <lineage>
        <taxon>Bacteria</taxon>
        <taxon>Pseudomonadati</taxon>
        <taxon>Pseudomonadota</taxon>
        <taxon>Alphaproteobacteria</taxon>
        <taxon>Hyphomicrobiales</taxon>
        <taxon>Methylobacteriaceae</taxon>
        <taxon>Methylobacterium</taxon>
    </lineage>
</organism>
<keyword evidence="2" id="KW-1185">Reference proteome</keyword>
<evidence type="ECO:0000313" key="1">
    <source>
        <dbReference type="EMBL" id="KAB1071586.1"/>
    </source>
</evidence>
<sequence>MAKSPPTGEPDNVVELRPGQLPPADLSAVAALAYIRTLTENLSYASGEKLVDAHLDMIGVLIRKALK</sequence>